<proteinExistence type="predicted"/>
<name>A0A6G3X567_9ACTN</name>
<evidence type="ECO:0000256" key="1">
    <source>
        <dbReference type="SAM" id="MobiDB-lite"/>
    </source>
</evidence>
<feature type="compositionally biased region" description="Low complexity" evidence="1">
    <location>
        <begin position="59"/>
        <end position="68"/>
    </location>
</feature>
<feature type="region of interest" description="Disordered" evidence="1">
    <location>
        <begin position="44"/>
        <end position="77"/>
    </location>
</feature>
<comment type="caution">
    <text evidence="2">The sequence shown here is derived from an EMBL/GenBank/DDBJ whole genome shotgun (WGS) entry which is preliminary data.</text>
</comment>
<evidence type="ECO:0000313" key="2">
    <source>
        <dbReference type="EMBL" id="NEE12936.1"/>
    </source>
</evidence>
<reference evidence="2" key="1">
    <citation type="submission" date="2020-01" db="EMBL/GenBank/DDBJ databases">
        <title>Insect and environment-associated Actinomycetes.</title>
        <authorList>
            <person name="Currrie C."/>
            <person name="Chevrette M."/>
            <person name="Carlson C."/>
            <person name="Stubbendieck R."/>
            <person name="Wendt-Pienkowski E."/>
        </authorList>
    </citation>
    <scope>NUCLEOTIDE SEQUENCE</scope>
    <source>
        <strain evidence="2">SID7499</strain>
    </source>
</reference>
<accession>A0A6G3X567</accession>
<feature type="non-terminal residue" evidence="2">
    <location>
        <position position="1"/>
    </location>
</feature>
<gene>
    <name evidence="2" type="ORF">G3M58_41590</name>
</gene>
<dbReference type="AlphaFoldDB" id="A0A6G3X567"/>
<sequence length="77" mass="7865">AEAEAKQTVDEGKRELDVLVRRREDINAEISRVQDVLEALESFEAPTGGGKPAGGSAGGAKAPAAAGTRSGGKSSER</sequence>
<organism evidence="2">
    <name type="scientific">Streptomyces sp. SID7499</name>
    <dbReference type="NCBI Taxonomy" id="2706086"/>
    <lineage>
        <taxon>Bacteria</taxon>
        <taxon>Bacillati</taxon>
        <taxon>Actinomycetota</taxon>
        <taxon>Actinomycetes</taxon>
        <taxon>Kitasatosporales</taxon>
        <taxon>Streptomycetaceae</taxon>
        <taxon>Streptomyces</taxon>
    </lineage>
</organism>
<dbReference type="EMBL" id="JAAGMN010004322">
    <property type="protein sequence ID" value="NEE12936.1"/>
    <property type="molecule type" value="Genomic_DNA"/>
</dbReference>
<feature type="compositionally biased region" description="Gly residues" evidence="1">
    <location>
        <begin position="47"/>
        <end position="58"/>
    </location>
</feature>
<protein>
    <submittedName>
        <fullName evidence="2">M protein</fullName>
    </submittedName>
</protein>